<reference evidence="1" key="1">
    <citation type="submission" date="2023-04" db="EMBL/GenBank/DDBJ databases">
        <title>Draft Genome sequencing of Naganishia species isolated from polar environments using Oxford Nanopore Technology.</title>
        <authorList>
            <person name="Leo P."/>
            <person name="Venkateswaran K."/>
        </authorList>
    </citation>
    <scope>NUCLEOTIDE SEQUENCE</scope>
    <source>
        <strain evidence="1">MNA-CCFEE 5262</strain>
    </source>
</reference>
<dbReference type="EMBL" id="JASBWS010000077">
    <property type="protein sequence ID" value="KAJ9100215.1"/>
    <property type="molecule type" value="Genomic_DNA"/>
</dbReference>
<organism evidence="1 2">
    <name type="scientific">Naganishia adeliensis</name>
    <dbReference type="NCBI Taxonomy" id="92952"/>
    <lineage>
        <taxon>Eukaryota</taxon>
        <taxon>Fungi</taxon>
        <taxon>Dikarya</taxon>
        <taxon>Basidiomycota</taxon>
        <taxon>Agaricomycotina</taxon>
        <taxon>Tremellomycetes</taxon>
        <taxon>Filobasidiales</taxon>
        <taxon>Filobasidiaceae</taxon>
        <taxon>Naganishia</taxon>
    </lineage>
</organism>
<sequence length="209" mass="22706">MSATVPALSSLTESATIDHTLSLLLEPSPILHSKLSPAITAHITASGPPATYSQLVDLCSNEIQHWTLEDKAAFLGGHPLIGEVKNLSAMSAKEQGGKSVKTPEIVLRRLAHLNKLYTRVYPGLPYITFVAGRPRAAIVKEMESVLELPPSPEPIPDDWEDVEQPAIDSGEVEAKVKVWGGDEWQSETQRALGDIWLIAKSRLQGMGLE</sequence>
<protein>
    <submittedName>
        <fullName evidence="1">Uncharacterized protein</fullName>
    </submittedName>
</protein>
<name>A0ACC2VMU4_9TREE</name>
<proteinExistence type="predicted"/>
<comment type="caution">
    <text evidence="1">The sequence shown here is derived from an EMBL/GenBank/DDBJ whole genome shotgun (WGS) entry which is preliminary data.</text>
</comment>
<accession>A0ACC2VMU4</accession>
<dbReference type="Proteomes" id="UP001230649">
    <property type="component" value="Unassembled WGS sequence"/>
</dbReference>
<keyword evidence="2" id="KW-1185">Reference proteome</keyword>
<evidence type="ECO:0000313" key="1">
    <source>
        <dbReference type="EMBL" id="KAJ9100215.1"/>
    </source>
</evidence>
<gene>
    <name evidence="1" type="ORF">QFC20_005492</name>
</gene>
<evidence type="ECO:0000313" key="2">
    <source>
        <dbReference type="Proteomes" id="UP001230649"/>
    </source>
</evidence>